<protein>
    <submittedName>
        <fullName evidence="1">Uncharacterized protein</fullName>
    </submittedName>
</protein>
<dbReference type="AlphaFoldDB" id="A0A7T8QU03"/>
<evidence type="ECO:0000313" key="1">
    <source>
        <dbReference type="EMBL" id="QQP55038.1"/>
    </source>
</evidence>
<gene>
    <name evidence="1" type="ORF">FKW44_008074</name>
</gene>
<name>A0A7T8QU03_CALRO</name>
<feature type="non-terminal residue" evidence="1">
    <location>
        <position position="69"/>
    </location>
</feature>
<keyword evidence="2" id="KW-1185">Reference proteome</keyword>
<dbReference type="Proteomes" id="UP000595437">
    <property type="component" value="Chromosome 5"/>
</dbReference>
<accession>A0A7T8QU03</accession>
<evidence type="ECO:0000313" key="2">
    <source>
        <dbReference type="Proteomes" id="UP000595437"/>
    </source>
</evidence>
<organism evidence="1 2">
    <name type="scientific">Caligus rogercresseyi</name>
    <name type="common">Sea louse</name>
    <dbReference type="NCBI Taxonomy" id="217165"/>
    <lineage>
        <taxon>Eukaryota</taxon>
        <taxon>Metazoa</taxon>
        <taxon>Ecdysozoa</taxon>
        <taxon>Arthropoda</taxon>
        <taxon>Crustacea</taxon>
        <taxon>Multicrustacea</taxon>
        <taxon>Hexanauplia</taxon>
        <taxon>Copepoda</taxon>
        <taxon>Siphonostomatoida</taxon>
        <taxon>Caligidae</taxon>
        <taxon>Caligus</taxon>
    </lineage>
</organism>
<dbReference type="EMBL" id="CP045894">
    <property type="protein sequence ID" value="QQP55038.1"/>
    <property type="molecule type" value="Genomic_DNA"/>
</dbReference>
<sequence length="69" mass="8032">MSPNWIHSTEDLIKKMKRNTRLIMKLCSYIKGWGAIEEGVLEEITIFLLNGKCDKRPCITKAPYIYLQS</sequence>
<reference evidence="2" key="1">
    <citation type="submission" date="2021-01" db="EMBL/GenBank/DDBJ databases">
        <title>Caligus Genome Assembly.</title>
        <authorList>
            <person name="Gallardo-Escarate C."/>
        </authorList>
    </citation>
    <scope>NUCLEOTIDE SEQUENCE [LARGE SCALE GENOMIC DNA]</scope>
</reference>
<proteinExistence type="predicted"/>